<organism evidence="10 11">
    <name type="scientific">Ornithorhynchus anatinus</name>
    <name type="common">Duckbill platypus</name>
    <dbReference type="NCBI Taxonomy" id="9258"/>
    <lineage>
        <taxon>Eukaryota</taxon>
        <taxon>Metazoa</taxon>
        <taxon>Chordata</taxon>
        <taxon>Craniata</taxon>
        <taxon>Vertebrata</taxon>
        <taxon>Euteleostomi</taxon>
        <taxon>Mammalia</taxon>
        <taxon>Monotremata</taxon>
        <taxon>Ornithorhynchidae</taxon>
        <taxon>Ornithorhynchus</taxon>
    </lineage>
</organism>
<reference evidence="10" key="2">
    <citation type="submission" date="2025-08" db="UniProtKB">
        <authorList>
            <consortium name="Ensembl"/>
        </authorList>
    </citation>
    <scope>IDENTIFICATION</scope>
    <source>
        <strain evidence="10">Glennie</strain>
    </source>
</reference>
<dbReference type="GO" id="GO:0005743">
    <property type="term" value="C:mitochondrial inner membrane"/>
    <property type="evidence" value="ECO:0007669"/>
    <property type="project" value="UniProtKB-SubCell"/>
</dbReference>
<evidence type="ECO:0000256" key="5">
    <source>
        <dbReference type="ARBA" id="ARBA00023128"/>
    </source>
</evidence>
<dbReference type="GeneTree" id="ENSGT00950000183167"/>
<dbReference type="Proteomes" id="UP000002279">
    <property type="component" value="Chromosome 10"/>
</dbReference>
<evidence type="ECO:0000313" key="10">
    <source>
        <dbReference type="Ensembl" id="ENSOANP00000036530.1"/>
    </source>
</evidence>
<dbReference type="InterPro" id="IPR033122">
    <property type="entry name" value="LETM1-like_RBD"/>
</dbReference>
<evidence type="ECO:0000256" key="8">
    <source>
        <dbReference type="SAM" id="MobiDB-lite"/>
    </source>
</evidence>
<name>A0A6I8N6V3_ORNAN</name>
<evidence type="ECO:0000259" key="9">
    <source>
        <dbReference type="PROSITE" id="PS51758"/>
    </source>
</evidence>
<evidence type="ECO:0000256" key="3">
    <source>
        <dbReference type="ARBA" id="ARBA00022792"/>
    </source>
</evidence>
<reference evidence="10" key="3">
    <citation type="submission" date="2025-09" db="UniProtKB">
        <authorList>
            <consortium name="Ensembl"/>
        </authorList>
    </citation>
    <scope>IDENTIFICATION</scope>
    <source>
        <strain evidence="10">Glennie</strain>
    </source>
</reference>
<dbReference type="PROSITE" id="PS51758">
    <property type="entry name" value="LETM1_RBD"/>
    <property type="match status" value="1"/>
</dbReference>
<feature type="region of interest" description="Disordered" evidence="8">
    <location>
        <begin position="123"/>
        <end position="274"/>
    </location>
</feature>
<keyword evidence="2" id="KW-0812">Transmembrane</keyword>
<dbReference type="GO" id="GO:0043022">
    <property type="term" value="F:ribosome binding"/>
    <property type="evidence" value="ECO:0007669"/>
    <property type="project" value="InterPro"/>
</dbReference>
<dbReference type="Ensembl" id="ENSOANT00000056960.1">
    <property type="protein sequence ID" value="ENSOANP00000036530.1"/>
    <property type="gene ID" value="ENSOANG00000046893.1"/>
</dbReference>
<evidence type="ECO:0000256" key="7">
    <source>
        <dbReference type="PROSITE-ProRule" id="PRU01094"/>
    </source>
</evidence>
<evidence type="ECO:0000313" key="11">
    <source>
        <dbReference type="Proteomes" id="UP000002279"/>
    </source>
</evidence>
<feature type="compositionally biased region" description="Pro residues" evidence="8">
    <location>
        <begin position="252"/>
        <end position="262"/>
    </location>
</feature>
<dbReference type="InParanoid" id="A0A6I8N6V3"/>
<dbReference type="FunCoup" id="A0A6I8N6V3">
    <property type="interactions" value="2670"/>
</dbReference>
<proteinExistence type="predicted"/>
<dbReference type="Bgee" id="ENSOANG00000046893">
    <property type="expression patterns" value="Expressed in liver and 7 other cell types or tissues"/>
</dbReference>
<keyword evidence="6" id="KW-0472">Membrane</keyword>
<dbReference type="PANTHER" id="PTHR14009">
    <property type="entry name" value="LEUCINE ZIPPER-EF-HAND CONTAINING TRANSMEMBRANE PROTEIN"/>
    <property type="match status" value="1"/>
</dbReference>
<dbReference type="PANTHER" id="PTHR14009:SF13">
    <property type="entry name" value="LETM1 DOMAIN-CONTAINING PROTEIN 1"/>
    <property type="match status" value="1"/>
</dbReference>
<evidence type="ECO:0000256" key="2">
    <source>
        <dbReference type="ARBA" id="ARBA00022692"/>
    </source>
</evidence>
<keyword evidence="5 7" id="KW-0496">Mitochondrion</keyword>
<feature type="region of interest" description="Disordered" evidence="8">
    <location>
        <begin position="1"/>
        <end position="55"/>
    </location>
</feature>
<accession>A0A6I8N6V3</accession>
<feature type="domain" description="Letm1 RBD" evidence="9">
    <location>
        <begin position="245"/>
        <end position="441"/>
    </location>
</feature>
<feature type="region of interest" description="Disordered" evidence="8">
    <location>
        <begin position="291"/>
        <end position="334"/>
    </location>
</feature>
<dbReference type="Pfam" id="PF07766">
    <property type="entry name" value="LETM1_RBD"/>
    <property type="match status" value="1"/>
</dbReference>
<keyword evidence="11" id="KW-1185">Reference proteome</keyword>
<keyword evidence="4" id="KW-1133">Transmembrane helix</keyword>
<evidence type="ECO:0000256" key="4">
    <source>
        <dbReference type="ARBA" id="ARBA00022989"/>
    </source>
</evidence>
<feature type="compositionally biased region" description="Polar residues" evidence="8">
    <location>
        <begin position="1"/>
        <end position="21"/>
    </location>
</feature>
<protein>
    <recommendedName>
        <fullName evidence="9">Letm1 RBD domain-containing protein</fullName>
    </recommendedName>
</protein>
<feature type="compositionally biased region" description="Low complexity" evidence="8">
    <location>
        <begin position="291"/>
        <end position="310"/>
    </location>
</feature>
<comment type="subcellular location">
    <subcellularLocation>
        <location evidence="1">Mitochondrion inner membrane</location>
        <topology evidence="1">Single-pass membrane protein</topology>
    </subcellularLocation>
</comment>
<evidence type="ECO:0000256" key="6">
    <source>
        <dbReference type="ARBA" id="ARBA00023136"/>
    </source>
</evidence>
<sequence>SVSCWASCPSRRSPTTWSSCSCEWAPPATPRGEGAGREAPGATLLPVPPPPPASPPPRYLFPRQLLIRHFWTAAQQVEFLDVYHALRRQAHPLVLSGLDRAAALGPATSTGHLQRLCARVTDAGHRDAEPPPLPSPSGDSRPGARSGDRAGAGPRWGRPVPPGDRPTPPVSRLGLSHWPTGPPRQAPTGWGGRNRDLVPGHRGVRRAGGRGPVGISEGRPLPPAPSPPSAAGRRPPRRCPAPRCARLFHRPTPGPPQTPCCPPGEQHLPSSSPSCLPPSFLLPPPVFPLTVPLPHQSSPAPRPAQAPGQRLGPASPPPRPESFRSTDSLRPPQRALSRGLFLTPYLPAPLLRHRLKNHTIELLYLDRALLRLGPSQLTTQEVKSACYTRGLDSTHLGEDQCRDWLEEWLKLSRNLKEADLSLLLHGVVLLDTNYRGTRTKR</sequence>
<reference evidence="10 11" key="1">
    <citation type="journal article" date="2008" name="Nature">
        <title>Genome analysis of the platypus reveals unique signatures of evolution.</title>
        <authorList>
            <person name="Warren W.C."/>
            <person name="Hillier L.W."/>
            <person name="Marshall Graves J.A."/>
            <person name="Birney E."/>
            <person name="Ponting C.P."/>
            <person name="Grutzner F."/>
            <person name="Belov K."/>
            <person name="Miller W."/>
            <person name="Clarke L."/>
            <person name="Chinwalla A.T."/>
            <person name="Yang S.P."/>
            <person name="Heger A."/>
            <person name="Locke D.P."/>
            <person name="Miethke P."/>
            <person name="Waters P.D."/>
            <person name="Veyrunes F."/>
            <person name="Fulton L."/>
            <person name="Fulton B."/>
            <person name="Graves T."/>
            <person name="Wallis J."/>
            <person name="Puente X.S."/>
            <person name="Lopez-Otin C."/>
            <person name="Ordonez G.R."/>
            <person name="Eichler E.E."/>
            <person name="Chen L."/>
            <person name="Cheng Z."/>
            <person name="Deakin J.E."/>
            <person name="Alsop A."/>
            <person name="Thompson K."/>
            <person name="Kirby P."/>
            <person name="Papenfuss A.T."/>
            <person name="Wakefield M.J."/>
            <person name="Olender T."/>
            <person name="Lancet D."/>
            <person name="Huttley G.A."/>
            <person name="Smit A.F."/>
            <person name="Pask A."/>
            <person name="Temple-Smith P."/>
            <person name="Batzer M.A."/>
            <person name="Walker J.A."/>
            <person name="Konkel M.K."/>
            <person name="Harris R.S."/>
            <person name="Whittington C.M."/>
            <person name="Wong E.S."/>
            <person name="Gemmell N.J."/>
            <person name="Buschiazzo E."/>
            <person name="Vargas Jentzsch I.M."/>
            <person name="Merkel A."/>
            <person name="Schmitz J."/>
            <person name="Zemann A."/>
            <person name="Churakov G."/>
            <person name="Kriegs J.O."/>
            <person name="Brosius J."/>
            <person name="Murchison E.P."/>
            <person name="Sachidanandam R."/>
            <person name="Smith C."/>
            <person name="Hannon G.J."/>
            <person name="Tsend-Ayush E."/>
            <person name="McMillan D."/>
            <person name="Attenborough R."/>
            <person name="Rens W."/>
            <person name="Ferguson-Smith M."/>
            <person name="Lefevre C.M."/>
            <person name="Sharp J.A."/>
            <person name="Nicholas K.R."/>
            <person name="Ray D.A."/>
            <person name="Kube M."/>
            <person name="Reinhardt R."/>
            <person name="Pringle T.H."/>
            <person name="Taylor J."/>
            <person name="Jones R.C."/>
            <person name="Nixon B."/>
            <person name="Dacheux J.L."/>
            <person name="Niwa H."/>
            <person name="Sekita Y."/>
            <person name="Huang X."/>
            <person name="Stark A."/>
            <person name="Kheradpour P."/>
            <person name="Kellis M."/>
            <person name="Flicek P."/>
            <person name="Chen Y."/>
            <person name="Webber C."/>
            <person name="Hardison R."/>
            <person name="Nelson J."/>
            <person name="Hallsworth-Pepin K."/>
            <person name="Delehaunty K."/>
            <person name="Markovic C."/>
            <person name="Minx P."/>
            <person name="Feng Y."/>
            <person name="Kremitzki C."/>
            <person name="Mitreva M."/>
            <person name="Glasscock J."/>
            <person name="Wylie T."/>
            <person name="Wohldmann P."/>
            <person name="Thiru P."/>
            <person name="Nhan M.N."/>
            <person name="Pohl C.S."/>
            <person name="Smith S.M."/>
            <person name="Hou S."/>
            <person name="Nefedov M."/>
            <person name="de Jong P.J."/>
            <person name="Renfree M.B."/>
            <person name="Mardis E.R."/>
            <person name="Wilson R.K."/>
        </authorList>
    </citation>
    <scope>NUCLEOTIDE SEQUENCE [LARGE SCALE GENOMIC DNA]</scope>
    <source>
        <strain evidence="10 11">Glennie</strain>
    </source>
</reference>
<dbReference type="AlphaFoldDB" id="A0A6I8N6V3"/>
<feature type="compositionally biased region" description="Pro residues" evidence="8">
    <location>
        <begin position="46"/>
        <end position="55"/>
    </location>
</feature>
<feature type="compositionally biased region" description="Pro residues" evidence="8">
    <location>
        <begin position="159"/>
        <end position="169"/>
    </location>
</feature>
<keyword evidence="3" id="KW-0999">Mitochondrion inner membrane</keyword>
<dbReference type="GO" id="GO:0005739">
    <property type="term" value="C:mitochondrion"/>
    <property type="evidence" value="ECO:0000318"/>
    <property type="project" value="GO_Central"/>
</dbReference>
<evidence type="ECO:0000256" key="1">
    <source>
        <dbReference type="ARBA" id="ARBA00004434"/>
    </source>
</evidence>
<dbReference type="InterPro" id="IPR044202">
    <property type="entry name" value="LETM1/MDM38-like"/>
</dbReference>